<gene>
    <name evidence="1" type="ORF">DPMN_168813</name>
</gene>
<dbReference type="PROSITE" id="PS51257">
    <property type="entry name" value="PROKAR_LIPOPROTEIN"/>
    <property type="match status" value="1"/>
</dbReference>
<sequence length="134" mass="14975">MNPCPKVITGHLHQQNKGAFDWGFQGFLAYGCQCYTVIVDPKSLQVIQTVGPQNGFVNYVRWAEEDYHHMFATGSTYTLHVASADTSGTYWRTNTTRFPRVKHSSDATSNGGLPVAVCSAWQPAAQAHFPRWRP</sequence>
<dbReference type="SUPFAM" id="SSF101908">
    <property type="entry name" value="Putative isomerase YbhE"/>
    <property type="match status" value="1"/>
</dbReference>
<evidence type="ECO:0000313" key="1">
    <source>
        <dbReference type="EMBL" id="KAH3790609.1"/>
    </source>
</evidence>
<protein>
    <submittedName>
        <fullName evidence="1">Uncharacterized protein</fullName>
    </submittedName>
</protein>
<name>A0A9D4IZQ0_DREPO</name>
<dbReference type="AlphaFoldDB" id="A0A9D4IZQ0"/>
<dbReference type="EMBL" id="JAIWYP010000008">
    <property type="protein sequence ID" value="KAH3790609.1"/>
    <property type="molecule type" value="Genomic_DNA"/>
</dbReference>
<proteinExistence type="predicted"/>
<reference evidence="1" key="2">
    <citation type="submission" date="2020-11" db="EMBL/GenBank/DDBJ databases">
        <authorList>
            <person name="McCartney M.A."/>
            <person name="Auch B."/>
            <person name="Kono T."/>
            <person name="Mallez S."/>
            <person name="Becker A."/>
            <person name="Gohl D.M."/>
            <person name="Silverstein K.A.T."/>
            <person name="Koren S."/>
            <person name="Bechman K.B."/>
            <person name="Herman A."/>
            <person name="Abrahante J.E."/>
            <person name="Garbe J."/>
        </authorList>
    </citation>
    <scope>NUCLEOTIDE SEQUENCE</scope>
    <source>
        <strain evidence="1">Duluth1</strain>
        <tissue evidence="1">Whole animal</tissue>
    </source>
</reference>
<evidence type="ECO:0000313" key="2">
    <source>
        <dbReference type="Proteomes" id="UP000828390"/>
    </source>
</evidence>
<organism evidence="1 2">
    <name type="scientific">Dreissena polymorpha</name>
    <name type="common">Zebra mussel</name>
    <name type="synonym">Mytilus polymorpha</name>
    <dbReference type="NCBI Taxonomy" id="45954"/>
    <lineage>
        <taxon>Eukaryota</taxon>
        <taxon>Metazoa</taxon>
        <taxon>Spiralia</taxon>
        <taxon>Lophotrochozoa</taxon>
        <taxon>Mollusca</taxon>
        <taxon>Bivalvia</taxon>
        <taxon>Autobranchia</taxon>
        <taxon>Heteroconchia</taxon>
        <taxon>Euheterodonta</taxon>
        <taxon>Imparidentia</taxon>
        <taxon>Neoheterodontei</taxon>
        <taxon>Myida</taxon>
        <taxon>Dreissenoidea</taxon>
        <taxon>Dreissenidae</taxon>
        <taxon>Dreissena</taxon>
    </lineage>
</organism>
<accession>A0A9D4IZQ0</accession>
<keyword evidence="2" id="KW-1185">Reference proteome</keyword>
<comment type="caution">
    <text evidence="1">The sequence shown here is derived from an EMBL/GenBank/DDBJ whole genome shotgun (WGS) entry which is preliminary data.</text>
</comment>
<dbReference type="InterPro" id="IPR039694">
    <property type="entry name" value="WDR11"/>
</dbReference>
<reference evidence="1" key="1">
    <citation type="journal article" date="2019" name="bioRxiv">
        <title>The Genome of the Zebra Mussel, Dreissena polymorpha: A Resource for Invasive Species Research.</title>
        <authorList>
            <person name="McCartney M.A."/>
            <person name="Auch B."/>
            <person name="Kono T."/>
            <person name="Mallez S."/>
            <person name="Zhang Y."/>
            <person name="Obille A."/>
            <person name="Becker A."/>
            <person name="Abrahante J.E."/>
            <person name="Garbe J."/>
            <person name="Badalamenti J.P."/>
            <person name="Herman A."/>
            <person name="Mangelson H."/>
            <person name="Liachko I."/>
            <person name="Sullivan S."/>
            <person name="Sone E.D."/>
            <person name="Koren S."/>
            <person name="Silverstein K.A.T."/>
            <person name="Beckman K.B."/>
            <person name="Gohl D.M."/>
        </authorList>
    </citation>
    <scope>NUCLEOTIDE SEQUENCE</scope>
    <source>
        <strain evidence="1">Duluth1</strain>
        <tissue evidence="1">Whole animal</tissue>
    </source>
</reference>
<dbReference type="Proteomes" id="UP000828390">
    <property type="component" value="Unassembled WGS sequence"/>
</dbReference>
<dbReference type="PANTHER" id="PTHR14593:SF5">
    <property type="entry name" value="WD REPEAT-CONTAINING PROTEIN 11"/>
    <property type="match status" value="1"/>
</dbReference>
<dbReference type="GO" id="GO:0005737">
    <property type="term" value="C:cytoplasm"/>
    <property type="evidence" value="ECO:0007669"/>
    <property type="project" value="TreeGrafter"/>
</dbReference>
<dbReference type="PANTHER" id="PTHR14593">
    <property type="entry name" value="WD REPEAT-CONTAINING PROTEIN 11"/>
    <property type="match status" value="1"/>
</dbReference>